<evidence type="ECO:0000313" key="2">
    <source>
        <dbReference type="EMBL" id="KYP75768.1"/>
    </source>
</evidence>
<dbReference type="Gramene" id="C.cajan_19404.t">
    <property type="protein sequence ID" value="C.cajan_19404.t"/>
    <property type="gene ID" value="C.cajan_19404"/>
</dbReference>
<keyword evidence="3" id="KW-1185">Reference proteome</keyword>
<name>A0A151U948_CAJCA</name>
<reference evidence="2 3" key="1">
    <citation type="journal article" date="2012" name="Nat. Biotechnol.">
        <title>Draft genome sequence of pigeonpea (Cajanus cajan), an orphan legume crop of resource-poor farmers.</title>
        <authorList>
            <person name="Varshney R.K."/>
            <person name="Chen W."/>
            <person name="Li Y."/>
            <person name="Bharti A.K."/>
            <person name="Saxena R.K."/>
            <person name="Schlueter J.A."/>
            <person name="Donoghue M.T."/>
            <person name="Azam S."/>
            <person name="Fan G."/>
            <person name="Whaley A.M."/>
            <person name="Farmer A.D."/>
            <person name="Sheridan J."/>
            <person name="Iwata A."/>
            <person name="Tuteja R."/>
            <person name="Penmetsa R.V."/>
            <person name="Wu W."/>
            <person name="Upadhyaya H.D."/>
            <person name="Yang S.P."/>
            <person name="Shah T."/>
            <person name="Saxena K.B."/>
            <person name="Michael T."/>
            <person name="McCombie W.R."/>
            <person name="Yang B."/>
            <person name="Zhang G."/>
            <person name="Yang H."/>
            <person name="Wang J."/>
            <person name="Spillane C."/>
            <person name="Cook D.R."/>
            <person name="May G.D."/>
            <person name="Xu X."/>
            <person name="Jackson S.A."/>
        </authorList>
    </citation>
    <scope>NUCLEOTIDE SEQUENCE [LARGE SCALE GENOMIC DNA]</scope>
    <source>
        <strain evidence="3">cv. Asha</strain>
    </source>
</reference>
<dbReference type="InterPro" id="IPR000477">
    <property type="entry name" value="RT_dom"/>
</dbReference>
<dbReference type="AlphaFoldDB" id="A0A151U948"/>
<evidence type="ECO:0000313" key="3">
    <source>
        <dbReference type="Proteomes" id="UP000075243"/>
    </source>
</evidence>
<accession>A0A151U948</accession>
<evidence type="ECO:0000259" key="1">
    <source>
        <dbReference type="PROSITE" id="PS50878"/>
    </source>
</evidence>
<dbReference type="PROSITE" id="PS50878">
    <property type="entry name" value="RT_POL"/>
    <property type="match status" value="1"/>
</dbReference>
<dbReference type="PANTHER" id="PTHR33116">
    <property type="entry name" value="REVERSE TRANSCRIPTASE ZINC-BINDING DOMAIN-CONTAINING PROTEIN-RELATED-RELATED"/>
    <property type="match status" value="1"/>
</dbReference>
<gene>
    <name evidence="2" type="ORF">KK1_019969</name>
</gene>
<dbReference type="PANTHER" id="PTHR33116:SF75">
    <property type="entry name" value="RIBONUCLEASE H PROTEIN"/>
    <property type="match status" value="1"/>
</dbReference>
<proteinExistence type="predicted"/>
<organism evidence="2 3">
    <name type="scientific">Cajanus cajan</name>
    <name type="common">Pigeon pea</name>
    <name type="synonym">Cajanus indicus</name>
    <dbReference type="NCBI Taxonomy" id="3821"/>
    <lineage>
        <taxon>Eukaryota</taxon>
        <taxon>Viridiplantae</taxon>
        <taxon>Streptophyta</taxon>
        <taxon>Embryophyta</taxon>
        <taxon>Tracheophyta</taxon>
        <taxon>Spermatophyta</taxon>
        <taxon>Magnoliopsida</taxon>
        <taxon>eudicotyledons</taxon>
        <taxon>Gunneridae</taxon>
        <taxon>Pentapetalae</taxon>
        <taxon>rosids</taxon>
        <taxon>fabids</taxon>
        <taxon>Fabales</taxon>
        <taxon>Fabaceae</taxon>
        <taxon>Papilionoideae</taxon>
        <taxon>50 kb inversion clade</taxon>
        <taxon>NPAAA clade</taxon>
        <taxon>indigoferoid/millettioid clade</taxon>
        <taxon>Phaseoleae</taxon>
        <taxon>Cajanus</taxon>
    </lineage>
</organism>
<dbReference type="Proteomes" id="UP000075243">
    <property type="component" value="Chromosome 1"/>
</dbReference>
<protein>
    <recommendedName>
        <fullName evidence="1">Reverse transcriptase domain-containing protein</fullName>
    </recommendedName>
</protein>
<feature type="domain" description="Reverse transcriptase" evidence="1">
    <location>
        <begin position="1"/>
        <end position="100"/>
    </location>
</feature>
<sequence>MRMATSKGKFVGYQVGEKKVPVSLLQYADDTIFIGEATMENVITVKCLMRSFELTSGLKVNFHKSSVGILGVNNSLTERYADLLNCKSLHFPFSYLGLPIGASARSSVTWKPVLQKIKDKLANWKHRMPTLVHKKLIAIQRRFLWGMDEGTKKICWVKWEMITSPKIL</sequence>
<dbReference type="EMBL" id="CM003603">
    <property type="protein sequence ID" value="KYP75768.1"/>
    <property type="molecule type" value="Genomic_DNA"/>
</dbReference>